<accession>A0AAW7JRY4</accession>
<dbReference type="RefSeq" id="WP_289826126.1">
    <property type="nucleotide sequence ID" value="NZ_JAUEIE010000015.1"/>
</dbReference>
<dbReference type="Proteomes" id="UP001168478">
    <property type="component" value="Unassembled WGS sequence"/>
</dbReference>
<dbReference type="Pfam" id="PF19579">
    <property type="entry name" value="FtsL_2"/>
    <property type="match status" value="1"/>
</dbReference>
<proteinExistence type="predicted"/>
<comment type="caution">
    <text evidence="4">The sequence shown here is derived from an EMBL/GenBank/DDBJ whole genome shotgun (WGS) entry which is preliminary data.</text>
</comment>
<dbReference type="AlphaFoldDB" id="A0AAW7JRY4"/>
<dbReference type="GO" id="GO:0051301">
    <property type="term" value="P:cell division"/>
    <property type="evidence" value="ECO:0007669"/>
    <property type="project" value="UniProtKB-KW"/>
</dbReference>
<dbReference type="InterPro" id="IPR045755">
    <property type="entry name" value="FtsL-like"/>
</dbReference>
<keyword evidence="5" id="KW-1185">Reference proteome</keyword>
<evidence type="ECO:0000313" key="3">
    <source>
        <dbReference type="EMBL" id="MDN0023623.1"/>
    </source>
</evidence>
<keyword evidence="4" id="KW-0132">Cell division</keyword>
<dbReference type="Proteomes" id="UP001167831">
    <property type="component" value="Unassembled WGS sequence"/>
</dbReference>
<evidence type="ECO:0000313" key="4">
    <source>
        <dbReference type="EMBL" id="MDN0025750.1"/>
    </source>
</evidence>
<dbReference type="EMBL" id="JAUEIE010000015">
    <property type="protein sequence ID" value="MDN0023623.1"/>
    <property type="molecule type" value="Genomic_DNA"/>
</dbReference>
<evidence type="ECO:0000256" key="1">
    <source>
        <dbReference type="SAM" id="MobiDB-lite"/>
    </source>
</evidence>
<reference evidence="4" key="1">
    <citation type="submission" date="2023-06" db="EMBL/GenBank/DDBJ databases">
        <authorList>
            <person name="Zeman M."/>
            <person name="Kubasova T."/>
            <person name="Jahodarova E."/>
            <person name="Nykrynova M."/>
            <person name="Rychlik I."/>
        </authorList>
    </citation>
    <scope>NUCLEOTIDE SEQUENCE</scope>
    <source>
        <strain evidence="4">ET15</strain>
        <strain evidence="3">ET37</strain>
    </source>
</reference>
<organism evidence="4 6">
    <name type="scientific">Leyella lascolaii</name>
    <dbReference type="NCBI Taxonomy" id="1776379"/>
    <lineage>
        <taxon>Bacteria</taxon>
        <taxon>Pseudomonadati</taxon>
        <taxon>Bacteroidota</taxon>
        <taxon>Bacteroidia</taxon>
        <taxon>Bacteroidales</taxon>
        <taxon>Prevotellaceae</taxon>
        <taxon>Leyella</taxon>
    </lineage>
</organism>
<protein>
    <submittedName>
        <fullName evidence="4">FtsL-like putative cell division protein</fullName>
    </submittedName>
</protein>
<evidence type="ECO:0000313" key="5">
    <source>
        <dbReference type="Proteomes" id="UP001167831"/>
    </source>
</evidence>
<feature type="transmembrane region" description="Helical" evidence="2">
    <location>
        <begin position="85"/>
        <end position="103"/>
    </location>
</feature>
<evidence type="ECO:0000256" key="2">
    <source>
        <dbReference type="SAM" id="Phobius"/>
    </source>
</evidence>
<feature type="region of interest" description="Disordered" evidence="1">
    <location>
        <begin position="1"/>
        <end position="42"/>
    </location>
</feature>
<sequence length="170" mass="19355">MSEEEKKKETDPVEVLMNLKERKSESDKTEQDSGAVKEDEAKPETLADVIREHAIEGEEPLSRSFTLGKILGGDILNTAPIRRQIGVFLLITLFAVIYISNRYSCQQYLIQIDNLDKELKDAKYKALSSTSLLTEMCRESRVLEQLRVSKDSTLHISKQPPYIINVPENE</sequence>
<feature type="compositionally biased region" description="Basic and acidic residues" evidence="1">
    <location>
        <begin position="19"/>
        <end position="42"/>
    </location>
</feature>
<evidence type="ECO:0000313" key="6">
    <source>
        <dbReference type="Proteomes" id="UP001168478"/>
    </source>
</evidence>
<keyword evidence="2" id="KW-1133">Transmembrane helix</keyword>
<keyword evidence="2" id="KW-0812">Transmembrane</keyword>
<gene>
    <name evidence="3" type="ORF">QVN81_11445</name>
    <name evidence="4" type="ORF">QVN84_09510</name>
</gene>
<dbReference type="EMBL" id="JAUEIF010000008">
    <property type="protein sequence ID" value="MDN0025750.1"/>
    <property type="molecule type" value="Genomic_DNA"/>
</dbReference>
<keyword evidence="2" id="KW-0472">Membrane</keyword>
<feature type="compositionally biased region" description="Basic and acidic residues" evidence="1">
    <location>
        <begin position="1"/>
        <end position="11"/>
    </location>
</feature>
<name>A0AAW7JRY4_9BACT</name>
<keyword evidence="4" id="KW-0131">Cell cycle</keyword>
<reference evidence="4" key="2">
    <citation type="submission" date="2023-08" db="EMBL/GenBank/DDBJ databases">
        <title>Identification and characterization of horizontal gene transfer across gut microbiota members of farm animals based on homology search.</title>
        <authorList>
            <person name="Schwarzerova J."/>
            <person name="Nykrynova M."/>
            <person name="Jureckova K."/>
            <person name="Cejkova D."/>
            <person name="Rychlik I."/>
        </authorList>
    </citation>
    <scope>NUCLEOTIDE SEQUENCE</scope>
    <source>
        <strain evidence="4">ET15</strain>
        <strain evidence="3">ET37</strain>
    </source>
</reference>